<protein>
    <submittedName>
        <fullName evidence="1">Uncharacterized protein</fullName>
    </submittedName>
</protein>
<accession>A0AAD9P146</accession>
<name>A0AAD9P146_RIDPI</name>
<organism evidence="1 2">
    <name type="scientific">Ridgeia piscesae</name>
    <name type="common">Tubeworm</name>
    <dbReference type="NCBI Taxonomy" id="27915"/>
    <lineage>
        <taxon>Eukaryota</taxon>
        <taxon>Metazoa</taxon>
        <taxon>Spiralia</taxon>
        <taxon>Lophotrochozoa</taxon>
        <taxon>Annelida</taxon>
        <taxon>Polychaeta</taxon>
        <taxon>Sedentaria</taxon>
        <taxon>Canalipalpata</taxon>
        <taxon>Sabellida</taxon>
        <taxon>Siboglinidae</taxon>
        <taxon>Ridgeia</taxon>
    </lineage>
</organism>
<comment type="caution">
    <text evidence="1">The sequence shown here is derived from an EMBL/GenBank/DDBJ whole genome shotgun (WGS) entry which is preliminary data.</text>
</comment>
<proteinExistence type="predicted"/>
<dbReference type="AlphaFoldDB" id="A0AAD9P146"/>
<evidence type="ECO:0000313" key="2">
    <source>
        <dbReference type="Proteomes" id="UP001209878"/>
    </source>
</evidence>
<evidence type="ECO:0000313" key="1">
    <source>
        <dbReference type="EMBL" id="KAK2186207.1"/>
    </source>
</evidence>
<reference evidence="1" key="1">
    <citation type="journal article" date="2023" name="Mol. Biol. Evol.">
        <title>Third-Generation Sequencing Reveals the Adaptive Role of the Epigenome in Three Deep-Sea Polychaetes.</title>
        <authorList>
            <person name="Perez M."/>
            <person name="Aroh O."/>
            <person name="Sun Y."/>
            <person name="Lan Y."/>
            <person name="Juniper S.K."/>
            <person name="Young C.R."/>
            <person name="Angers B."/>
            <person name="Qian P.Y."/>
        </authorList>
    </citation>
    <scope>NUCLEOTIDE SEQUENCE</scope>
    <source>
        <strain evidence="1">R07B-5</strain>
    </source>
</reference>
<dbReference type="EMBL" id="JAODUO010000210">
    <property type="protein sequence ID" value="KAK2186207.1"/>
    <property type="molecule type" value="Genomic_DNA"/>
</dbReference>
<sequence length="159" mass="17256">MKVQFPDKWYLFQFEVPALFVQWEAVVSLIEHTTDIRLAGGATEVLSVWSRCNPCGRIIIIYDGITTRGAGGLDGQLRQTLTELTGHLTNCPVYMIVSDDATAVGAFSVPPQPGILAFLLQLHHVDVENTGGDGVWWVTGWVGDRVWGVQSVVGKGCGG</sequence>
<keyword evidence="2" id="KW-1185">Reference proteome</keyword>
<gene>
    <name evidence="1" type="ORF">NP493_211g03052</name>
</gene>
<dbReference type="Proteomes" id="UP001209878">
    <property type="component" value="Unassembled WGS sequence"/>
</dbReference>